<evidence type="ECO:0000256" key="9">
    <source>
        <dbReference type="ARBA" id="ARBA00023049"/>
    </source>
</evidence>
<dbReference type="Pfam" id="PF02073">
    <property type="entry name" value="Peptidase_M29"/>
    <property type="match status" value="1"/>
</dbReference>
<dbReference type="GO" id="GO:0008237">
    <property type="term" value="F:metallopeptidase activity"/>
    <property type="evidence" value="ECO:0007669"/>
    <property type="project" value="UniProtKB-KW"/>
</dbReference>
<keyword evidence="7" id="KW-0479">Metal-binding</keyword>
<dbReference type="SUPFAM" id="SSF144052">
    <property type="entry name" value="Thermophilic metalloprotease-like"/>
    <property type="match status" value="1"/>
</dbReference>
<reference evidence="10 11" key="1">
    <citation type="submission" date="2021-10" db="EMBL/GenBank/DDBJ databases">
        <title>Anaerobic single-cell dispensing facilitates the cultivation of human gut bacteria.</title>
        <authorList>
            <person name="Afrizal A."/>
        </authorList>
    </citation>
    <scope>NUCLEOTIDE SEQUENCE [LARGE SCALE GENOMIC DNA]</scope>
    <source>
        <strain evidence="10 11">CLA-AA-H277</strain>
    </source>
</reference>
<evidence type="ECO:0000256" key="8">
    <source>
        <dbReference type="ARBA" id="ARBA00022801"/>
    </source>
</evidence>
<evidence type="ECO:0000256" key="6">
    <source>
        <dbReference type="ARBA" id="ARBA00022670"/>
    </source>
</evidence>
<dbReference type="GO" id="GO:0006508">
    <property type="term" value="P:proteolysis"/>
    <property type="evidence" value="ECO:0007669"/>
    <property type="project" value="UniProtKB-KW"/>
</dbReference>
<dbReference type="EMBL" id="JAJEPR010000019">
    <property type="protein sequence ID" value="MCC2190412.1"/>
    <property type="molecule type" value="Genomic_DNA"/>
</dbReference>
<dbReference type="InterPro" id="IPR000787">
    <property type="entry name" value="Peptidase_M29"/>
</dbReference>
<protein>
    <submittedName>
        <fullName evidence="10">Aminopeptidase</fullName>
    </submittedName>
</protein>
<comment type="cofactor">
    <cofactor evidence="1">
        <name>Co(2+)</name>
        <dbReference type="ChEBI" id="CHEBI:48828"/>
    </cofactor>
</comment>
<evidence type="ECO:0000313" key="10">
    <source>
        <dbReference type="EMBL" id="MCC2190412.1"/>
    </source>
</evidence>
<evidence type="ECO:0000256" key="4">
    <source>
        <dbReference type="ARBA" id="ARBA00008236"/>
    </source>
</evidence>
<proteinExistence type="inferred from homology"/>
<dbReference type="InterPro" id="IPR052170">
    <property type="entry name" value="M29_Exopeptidase"/>
</dbReference>
<keyword evidence="9" id="KW-0482">Metalloprotease</keyword>
<sequence length="410" mass="46061">MNEIKLREYAKLIVKIGANVQKGQVVRLQVGVDQVPLAKMVTEECYKAGASRVELFWSCGEINKLDYQYASAEVLGEVPVWEEERTKQMVEQLPVRIFIDSSDPDELAGISPDLISTVSQMRQKVLKKYRDQIDGKHQWLIVAAASPKWAKKIFPNETEEIAVEKLWDAIFDCVYLKDGEDAEKIWQAHNDRMTQKANWLTEQNFKSLHYTSSNGTDFTVELIPGAKWGSAGDINHVNSAFFVPNMPTEEVFTSPMRGKCEGRLVSTKPLSRSGQVINNFTVDFKDGRVVDCHAEEGEEVLKKMFSMDEGASMLGEVALVPKESPINQSGLMFFNTLFDENACCHVAAGRGFSEVIEGFMDMTDEEIYAKGINDSIIHMDFMIGSDDLHIVGIREDGSETDIFVNGTWAE</sequence>
<dbReference type="RefSeq" id="WP_227615507.1">
    <property type="nucleotide sequence ID" value="NZ_JAJEPR010000019.1"/>
</dbReference>
<comment type="cofactor">
    <cofactor evidence="3">
        <name>Zn(2+)</name>
        <dbReference type="ChEBI" id="CHEBI:29105"/>
    </cofactor>
</comment>
<gene>
    <name evidence="10" type="ORF">LKD71_11435</name>
</gene>
<keyword evidence="6" id="KW-0645">Protease</keyword>
<name>A0AAE3DTV6_9FIRM</name>
<dbReference type="GO" id="GO:0046872">
    <property type="term" value="F:metal ion binding"/>
    <property type="evidence" value="ECO:0007669"/>
    <property type="project" value="UniProtKB-KW"/>
</dbReference>
<comment type="cofactor">
    <cofactor evidence="2">
        <name>Mg(2+)</name>
        <dbReference type="ChEBI" id="CHEBI:18420"/>
    </cofactor>
</comment>
<keyword evidence="11" id="KW-1185">Reference proteome</keyword>
<dbReference type="PRINTS" id="PR00919">
    <property type="entry name" value="THERMOPTASE"/>
</dbReference>
<keyword evidence="8" id="KW-0378">Hydrolase</keyword>
<evidence type="ECO:0000256" key="1">
    <source>
        <dbReference type="ARBA" id="ARBA00001941"/>
    </source>
</evidence>
<keyword evidence="5 10" id="KW-0031">Aminopeptidase</keyword>
<dbReference type="Proteomes" id="UP001197875">
    <property type="component" value="Unassembled WGS sequence"/>
</dbReference>
<comment type="caution">
    <text evidence="10">The sequence shown here is derived from an EMBL/GenBank/DDBJ whole genome shotgun (WGS) entry which is preliminary data.</text>
</comment>
<dbReference type="AlphaFoldDB" id="A0AAE3DTV6"/>
<dbReference type="PANTHER" id="PTHR34448:SF3">
    <property type="entry name" value="AMINOPEPTIDASE AMPS"/>
    <property type="match status" value="1"/>
</dbReference>
<dbReference type="Gene3D" id="3.40.1830.10">
    <property type="entry name" value="Thermophilic metalloprotease (M29)"/>
    <property type="match status" value="1"/>
</dbReference>
<dbReference type="PANTHER" id="PTHR34448">
    <property type="entry name" value="AMINOPEPTIDASE"/>
    <property type="match status" value="1"/>
</dbReference>
<evidence type="ECO:0000256" key="5">
    <source>
        <dbReference type="ARBA" id="ARBA00022438"/>
    </source>
</evidence>
<dbReference type="GO" id="GO:0004177">
    <property type="term" value="F:aminopeptidase activity"/>
    <property type="evidence" value="ECO:0007669"/>
    <property type="project" value="UniProtKB-KW"/>
</dbReference>
<evidence type="ECO:0000256" key="7">
    <source>
        <dbReference type="ARBA" id="ARBA00022723"/>
    </source>
</evidence>
<organism evidence="10 11">
    <name type="scientific">Fusicatenibacter faecihominis</name>
    <dbReference type="NCBI Taxonomy" id="2881276"/>
    <lineage>
        <taxon>Bacteria</taxon>
        <taxon>Bacillati</taxon>
        <taxon>Bacillota</taxon>
        <taxon>Clostridia</taxon>
        <taxon>Lachnospirales</taxon>
        <taxon>Lachnospiraceae</taxon>
        <taxon>Fusicatenibacter</taxon>
    </lineage>
</organism>
<accession>A0AAE3DTV6</accession>
<evidence type="ECO:0000256" key="3">
    <source>
        <dbReference type="ARBA" id="ARBA00001947"/>
    </source>
</evidence>
<comment type="similarity">
    <text evidence="4">Belongs to the peptidase M29 family.</text>
</comment>
<evidence type="ECO:0000256" key="2">
    <source>
        <dbReference type="ARBA" id="ARBA00001946"/>
    </source>
</evidence>
<evidence type="ECO:0000313" key="11">
    <source>
        <dbReference type="Proteomes" id="UP001197875"/>
    </source>
</evidence>
<dbReference type="InterPro" id="IPR035097">
    <property type="entry name" value="M29_N-terminal"/>
</dbReference>